<proteinExistence type="predicted"/>
<feature type="domain" description="DUF11" evidence="1">
    <location>
        <begin position="54"/>
        <end position="169"/>
    </location>
</feature>
<dbReference type="EMBL" id="JABXJJ020000054">
    <property type="protein sequence ID" value="MDI5973878.1"/>
    <property type="molecule type" value="Genomic_DNA"/>
</dbReference>
<dbReference type="InterPro" id="IPR001434">
    <property type="entry name" value="OmcB-like_DUF11"/>
</dbReference>
<organism evidence="2">
    <name type="scientific">Streptantibioticus silvisoli</name>
    <dbReference type="NCBI Taxonomy" id="2705255"/>
    <lineage>
        <taxon>Bacteria</taxon>
        <taxon>Bacillati</taxon>
        <taxon>Actinomycetota</taxon>
        <taxon>Actinomycetes</taxon>
        <taxon>Kitasatosporales</taxon>
        <taxon>Streptomycetaceae</taxon>
        <taxon>Streptantibioticus</taxon>
    </lineage>
</organism>
<name>A0AA90H4C0_9ACTN</name>
<comment type="caution">
    <text evidence="2">The sequence shown here is derived from an EMBL/GenBank/DDBJ whole genome shotgun (WGS) entry which is preliminary data.</text>
</comment>
<dbReference type="Pfam" id="PF01345">
    <property type="entry name" value="DUF11"/>
    <property type="match status" value="1"/>
</dbReference>
<dbReference type="RefSeq" id="WP_282699122.1">
    <property type="nucleotide sequence ID" value="NZ_JABXJJ020000054.1"/>
</dbReference>
<evidence type="ECO:0000259" key="1">
    <source>
        <dbReference type="Pfam" id="PF01345"/>
    </source>
</evidence>
<protein>
    <recommendedName>
        <fullName evidence="1">DUF11 domain-containing protein</fullName>
    </recommendedName>
</protein>
<reference evidence="2" key="1">
    <citation type="submission" date="2023-05" db="EMBL/GenBank/DDBJ databases">
        <title>Streptantibioticus silvisoli sp. nov., acidotolerant actinomycetes 1 from pine litter.</title>
        <authorList>
            <person name="Swiecimska M."/>
            <person name="Golinska P."/>
            <person name="Sangal V."/>
            <person name="Wachnowicz B."/>
            <person name="Goodfellow M."/>
        </authorList>
    </citation>
    <scope>NUCLEOTIDE SEQUENCE</scope>
    <source>
        <strain evidence="2">SL13</strain>
    </source>
</reference>
<gene>
    <name evidence="2" type="ORF">POF50_031820</name>
</gene>
<dbReference type="AlphaFoldDB" id="A0AA90H4C0"/>
<evidence type="ECO:0000313" key="2">
    <source>
        <dbReference type="EMBL" id="MDI5973878.1"/>
    </source>
</evidence>
<sequence length="181" mass="17261">MKESLVHGRALMSGKLIGPAVGAMTAVLVFGVSGAADAAPAPGQVRAGAAGGADVAVGATVTSALGLGTVTVTNTATDDGPSAATGVVLTTQIPTTADSVAGLPSGCSYSAAAHTVTCALGGVGTGQAVSRAFTVHFGTGAVGLHFPVTTTRTASSPADPNAANDTATVYCYAVTGLLIVC</sequence>
<accession>A0AA90H4C0</accession>